<comment type="caution">
    <text evidence="1">The sequence shown here is derived from an EMBL/GenBank/DDBJ whole genome shotgun (WGS) entry which is preliminary data.</text>
</comment>
<proteinExistence type="predicted"/>
<accession>A0ACC1CLA7</accession>
<reference evidence="1 2" key="1">
    <citation type="journal article" date="2021" name="Front. Genet.">
        <title>Chromosome-Level Genome Assembly Reveals Significant Gene Expansion in the Toll and IMD Signaling Pathways of Dendrolimus kikuchii.</title>
        <authorList>
            <person name="Zhou J."/>
            <person name="Wu P."/>
            <person name="Xiong Z."/>
            <person name="Liu N."/>
            <person name="Zhao N."/>
            <person name="Ji M."/>
            <person name="Qiu Y."/>
            <person name="Yang B."/>
        </authorList>
    </citation>
    <scope>NUCLEOTIDE SEQUENCE [LARGE SCALE GENOMIC DNA]</scope>
    <source>
        <strain evidence="1">Ann1</strain>
    </source>
</reference>
<organism evidence="1 2">
    <name type="scientific">Dendrolimus kikuchii</name>
    <dbReference type="NCBI Taxonomy" id="765133"/>
    <lineage>
        <taxon>Eukaryota</taxon>
        <taxon>Metazoa</taxon>
        <taxon>Ecdysozoa</taxon>
        <taxon>Arthropoda</taxon>
        <taxon>Hexapoda</taxon>
        <taxon>Insecta</taxon>
        <taxon>Pterygota</taxon>
        <taxon>Neoptera</taxon>
        <taxon>Endopterygota</taxon>
        <taxon>Lepidoptera</taxon>
        <taxon>Glossata</taxon>
        <taxon>Ditrysia</taxon>
        <taxon>Bombycoidea</taxon>
        <taxon>Lasiocampidae</taxon>
        <taxon>Dendrolimus</taxon>
    </lineage>
</organism>
<protein>
    <submittedName>
        <fullName evidence="1">Uncharacterized protein</fullName>
    </submittedName>
</protein>
<keyword evidence="2" id="KW-1185">Reference proteome</keyword>
<name>A0ACC1CLA7_9NEOP</name>
<gene>
    <name evidence="1" type="ORF">K1T71_012324</name>
</gene>
<dbReference type="Proteomes" id="UP000824533">
    <property type="component" value="Linkage Group LG22"/>
</dbReference>
<sequence>MSRWLLFIIIVYVSYVEGSRNKTFCNGYQANFNLKNIIGSWWVVAIIPEKLFPDNKQITCYKAEFSETDEASLRWLMNKTLDALPTIALEDGMKGTVVRQRYHTKNPFDVWSKSIDNVNGCFKQVISLDIKNKDVHKTINSEAMMQLHLIDSHDGSGPFMLQMLWGKLVSAVIYRRKQAMTQDQLKPVFEFLSKARGPQRLPRICDDPLRDILFENDSYSY</sequence>
<dbReference type="EMBL" id="CM034408">
    <property type="protein sequence ID" value="KAJ0172351.1"/>
    <property type="molecule type" value="Genomic_DNA"/>
</dbReference>
<evidence type="ECO:0000313" key="1">
    <source>
        <dbReference type="EMBL" id="KAJ0172351.1"/>
    </source>
</evidence>
<evidence type="ECO:0000313" key="2">
    <source>
        <dbReference type="Proteomes" id="UP000824533"/>
    </source>
</evidence>